<feature type="transmembrane region" description="Helical" evidence="1">
    <location>
        <begin position="182"/>
        <end position="201"/>
    </location>
</feature>
<dbReference type="VEuPathDB" id="TrichDB:TVAG_366050"/>
<dbReference type="OrthoDB" id="6375837at2759"/>
<sequence>MFLLFFSENQFKKSEYDECKGPNTYKDVNGTCTCLKNFPFGDPYSQQGCYVCNDQCHDNAKCIFPGKCECVDGLIGDGKSHCDLPIPKLLSVSPSKVSKINPTIITAEYEISSNFTAIAGYCRIGTLISKAEKVSRREFKCKVIPSETPIQRVSISFDNISWTEEALYIQFIENYAPETFQIVWQVWIFVIIIVGGVYLYFRTKKVEEKAEQFTKEEKKKFLEI</sequence>
<evidence type="ECO:0000313" key="2">
    <source>
        <dbReference type="EMBL" id="EAY20097.1"/>
    </source>
</evidence>
<dbReference type="AlphaFoldDB" id="A2DHP9"/>
<dbReference type="VEuPathDB" id="TrichDB:TVAGG3_0303100"/>
<gene>
    <name evidence="2" type="ORF">TVAG_366050</name>
</gene>
<dbReference type="Proteomes" id="UP000001542">
    <property type="component" value="Unassembled WGS sequence"/>
</dbReference>
<organism evidence="2 3">
    <name type="scientific">Trichomonas vaginalis (strain ATCC PRA-98 / G3)</name>
    <dbReference type="NCBI Taxonomy" id="412133"/>
    <lineage>
        <taxon>Eukaryota</taxon>
        <taxon>Metamonada</taxon>
        <taxon>Parabasalia</taxon>
        <taxon>Trichomonadida</taxon>
        <taxon>Trichomonadidae</taxon>
        <taxon>Trichomonas</taxon>
    </lineage>
</organism>
<reference evidence="2" key="1">
    <citation type="submission" date="2006-10" db="EMBL/GenBank/DDBJ databases">
        <authorList>
            <person name="Amadeo P."/>
            <person name="Zhao Q."/>
            <person name="Wortman J."/>
            <person name="Fraser-Liggett C."/>
            <person name="Carlton J."/>
        </authorList>
    </citation>
    <scope>NUCLEOTIDE SEQUENCE</scope>
    <source>
        <strain evidence="2">G3</strain>
    </source>
</reference>
<reference evidence="2" key="2">
    <citation type="journal article" date="2007" name="Science">
        <title>Draft genome sequence of the sexually transmitted pathogen Trichomonas vaginalis.</title>
        <authorList>
            <person name="Carlton J.M."/>
            <person name="Hirt R.P."/>
            <person name="Silva J.C."/>
            <person name="Delcher A.L."/>
            <person name="Schatz M."/>
            <person name="Zhao Q."/>
            <person name="Wortman J.R."/>
            <person name="Bidwell S.L."/>
            <person name="Alsmark U.C.M."/>
            <person name="Besteiro S."/>
            <person name="Sicheritz-Ponten T."/>
            <person name="Noel C.J."/>
            <person name="Dacks J.B."/>
            <person name="Foster P.G."/>
            <person name="Simillion C."/>
            <person name="Van de Peer Y."/>
            <person name="Miranda-Saavedra D."/>
            <person name="Barton G.J."/>
            <person name="Westrop G.D."/>
            <person name="Mueller S."/>
            <person name="Dessi D."/>
            <person name="Fiori P.L."/>
            <person name="Ren Q."/>
            <person name="Paulsen I."/>
            <person name="Zhang H."/>
            <person name="Bastida-Corcuera F.D."/>
            <person name="Simoes-Barbosa A."/>
            <person name="Brown M.T."/>
            <person name="Hayes R.D."/>
            <person name="Mukherjee M."/>
            <person name="Okumura C.Y."/>
            <person name="Schneider R."/>
            <person name="Smith A.J."/>
            <person name="Vanacova S."/>
            <person name="Villalvazo M."/>
            <person name="Haas B.J."/>
            <person name="Pertea M."/>
            <person name="Feldblyum T.V."/>
            <person name="Utterback T.R."/>
            <person name="Shu C.L."/>
            <person name="Osoegawa K."/>
            <person name="de Jong P.J."/>
            <person name="Hrdy I."/>
            <person name="Horvathova L."/>
            <person name="Zubacova Z."/>
            <person name="Dolezal P."/>
            <person name="Malik S.B."/>
            <person name="Logsdon J.M. Jr."/>
            <person name="Henze K."/>
            <person name="Gupta A."/>
            <person name="Wang C.C."/>
            <person name="Dunne R.L."/>
            <person name="Upcroft J.A."/>
            <person name="Upcroft P."/>
            <person name="White O."/>
            <person name="Salzberg S.L."/>
            <person name="Tang P."/>
            <person name="Chiu C.-H."/>
            <person name="Lee Y.-S."/>
            <person name="Embley T.M."/>
            <person name="Coombs G.H."/>
            <person name="Mottram J.C."/>
            <person name="Tachezy J."/>
            <person name="Fraser-Liggett C.M."/>
            <person name="Johnson P.J."/>
        </authorList>
    </citation>
    <scope>NUCLEOTIDE SEQUENCE [LARGE SCALE GENOMIC DNA]</scope>
    <source>
        <strain evidence="2">G3</strain>
    </source>
</reference>
<keyword evidence="1" id="KW-0812">Transmembrane</keyword>
<keyword evidence="3" id="KW-1185">Reference proteome</keyword>
<dbReference type="EMBL" id="DS113201">
    <property type="protein sequence ID" value="EAY20097.1"/>
    <property type="molecule type" value="Genomic_DNA"/>
</dbReference>
<name>A2DHP9_TRIV3</name>
<dbReference type="InParanoid" id="A2DHP9"/>
<evidence type="ECO:0000256" key="1">
    <source>
        <dbReference type="SAM" id="Phobius"/>
    </source>
</evidence>
<protein>
    <submittedName>
        <fullName evidence="2">Uncharacterized protein</fullName>
    </submittedName>
</protein>
<accession>A2DHP9</accession>
<proteinExistence type="predicted"/>
<dbReference type="RefSeq" id="XP_001581083.1">
    <property type="nucleotide sequence ID" value="XM_001581033.1"/>
</dbReference>
<keyword evidence="1" id="KW-0472">Membrane</keyword>
<keyword evidence="1" id="KW-1133">Transmembrane helix</keyword>
<evidence type="ECO:0000313" key="3">
    <source>
        <dbReference type="Proteomes" id="UP000001542"/>
    </source>
</evidence>
<dbReference type="KEGG" id="tva:5465631"/>